<keyword evidence="2" id="KW-1185">Reference proteome</keyword>
<name>A0ABT4W7F0_9FLAO</name>
<evidence type="ECO:0008006" key="3">
    <source>
        <dbReference type="Google" id="ProtNLM"/>
    </source>
</evidence>
<evidence type="ECO:0000313" key="2">
    <source>
        <dbReference type="Proteomes" id="UP001212170"/>
    </source>
</evidence>
<reference evidence="1 2" key="1">
    <citation type="journal article" date="2023" name="Chemosphere">
        <title>Whole genome analysis of Flavobacterium aziz-sancarii sp. nov., isolated from Ardley Island (Antarctica), revealed a rich resistome and bioremediation potential.</title>
        <authorList>
            <person name="Otur C."/>
            <person name="Okay S."/>
            <person name="Kurt-Kizildogan A."/>
        </authorList>
    </citation>
    <scope>NUCLEOTIDE SEQUENCE [LARGE SCALE GENOMIC DNA]</scope>
    <source>
        <strain evidence="1 2">AC</strain>
    </source>
</reference>
<evidence type="ECO:0000313" key="1">
    <source>
        <dbReference type="EMBL" id="MDA6068411.1"/>
    </source>
</evidence>
<proteinExistence type="predicted"/>
<gene>
    <name evidence="1" type="ORF">NJT12_02140</name>
</gene>
<sequence length="135" mass="16152">MKFIVNYTTEMMKKKVLIYGNQKCFSKYLKSKFQDVLVFDVCKNFRDLKEELDTYSVIVLVIYAEEDLFDFFKIYRSEIPLVVCSFNKRVLDFLMDLENLFLLDTSKIRSEILNQLGFYFNERILDVQIPFASDN</sequence>
<organism evidence="1 2">
    <name type="scientific">Flavobacterium azizsancarii</name>
    <dbReference type="NCBI Taxonomy" id="2961580"/>
    <lineage>
        <taxon>Bacteria</taxon>
        <taxon>Pseudomonadati</taxon>
        <taxon>Bacteroidota</taxon>
        <taxon>Flavobacteriia</taxon>
        <taxon>Flavobacteriales</taxon>
        <taxon>Flavobacteriaceae</taxon>
        <taxon>Flavobacterium</taxon>
    </lineage>
</organism>
<dbReference type="RefSeq" id="WP_271334287.1">
    <property type="nucleotide sequence ID" value="NZ_JAMZNK010000002.1"/>
</dbReference>
<comment type="caution">
    <text evidence="1">The sequence shown here is derived from an EMBL/GenBank/DDBJ whole genome shotgun (WGS) entry which is preliminary data.</text>
</comment>
<accession>A0ABT4W7F0</accession>
<dbReference type="Proteomes" id="UP001212170">
    <property type="component" value="Unassembled WGS sequence"/>
</dbReference>
<protein>
    <recommendedName>
        <fullName evidence="3">Response regulatory domain-containing protein</fullName>
    </recommendedName>
</protein>
<dbReference type="EMBL" id="JAMZNK010000002">
    <property type="protein sequence ID" value="MDA6068411.1"/>
    <property type="molecule type" value="Genomic_DNA"/>
</dbReference>